<evidence type="ECO:0000256" key="1">
    <source>
        <dbReference type="SAM" id="Phobius"/>
    </source>
</evidence>
<keyword evidence="3" id="KW-1185">Reference proteome</keyword>
<keyword evidence="1" id="KW-1133">Transmembrane helix</keyword>
<feature type="transmembrane region" description="Helical" evidence="1">
    <location>
        <begin position="12"/>
        <end position="34"/>
    </location>
</feature>
<reference evidence="2 3" key="1">
    <citation type="submission" date="2017-05" db="EMBL/GenBank/DDBJ databases">
        <authorList>
            <person name="Varghese N."/>
            <person name="Submissions S."/>
        </authorList>
    </citation>
    <scope>NUCLEOTIDE SEQUENCE [LARGE SCALE GENOMIC DNA]</scope>
    <source>
        <strain evidence="2 3">DSM 19036</strain>
    </source>
</reference>
<dbReference type="Proteomes" id="UP000320300">
    <property type="component" value="Unassembled WGS sequence"/>
</dbReference>
<name>A0A521EEK6_9SPHI</name>
<organism evidence="2 3">
    <name type="scientific">Pedobacter westerhofensis</name>
    <dbReference type="NCBI Taxonomy" id="425512"/>
    <lineage>
        <taxon>Bacteria</taxon>
        <taxon>Pseudomonadati</taxon>
        <taxon>Bacteroidota</taxon>
        <taxon>Sphingobacteriia</taxon>
        <taxon>Sphingobacteriales</taxon>
        <taxon>Sphingobacteriaceae</taxon>
        <taxon>Pedobacter</taxon>
    </lineage>
</organism>
<gene>
    <name evidence="2" type="ORF">SAMN06265348_10816</name>
</gene>
<dbReference type="AlphaFoldDB" id="A0A521EEK6"/>
<keyword evidence="1" id="KW-0472">Membrane</keyword>
<evidence type="ECO:0000313" key="3">
    <source>
        <dbReference type="Proteomes" id="UP000320300"/>
    </source>
</evidence>
<sequence>MKIVDAAKIIDIARIISLAAMLAYMAALFIRFMLCYLSAFVHYLIVHLETIFNCPYARKRVVNRIVHDHNNSIFRTNPDSRGRAIREMKPMYRDTKEFSEVY</sequence>
<dbReference type="EMBL" id="FXTN01000008">
    <property type="protein sequence ID" value="SMO82338.1"/>
    <property type="molecule type" value="Genomic_DNA"/>
</dbReference>
<accession>A0A521EEK6</accession>
<proteinExistence type="predicted"/>
<keyword evidence="1" id="KW-0812">Transmembrane</keyword>
<evidence type="ECO:0000313" key="2">
    <source>
        <dbReference type="EMBL" id="SMO82338.1"/>
    </source>
</evidence>
<protein>
    <submittedName>
        <fullName evidence="2">Uncharacterized protein</fullName>
    </submittedName>
</protein>